<dbReference type="InterPro" id="IPR011009">
    <property type="entry name" value="Kinase-like_dom_sf"/>
</dbReference>
<dbReference type="RefSeq" id="WP_017131643.1">
    <property type="nucleotide sequence ID" value="NZ_CP014135.1"/>
</dbReference>
<dbReference type="STRING" id="46677.AWM79_09500"/>
<dbReference type="PIRSF" id="PIRSF026326">
    <property type="entry name" value="InaA"/>
    <property type="match status" value="1"/>
</dbReference>
<evidence type="ECO:0000313" key="1">
    <source>
        <dbReference type="EMBL" id="AMB85520.1"/>
    </source>
</evidence>
<protein>
    <submittedName>
        <fullName evidence="1">InaA protein</fullName>
    </submittedName>
</protein>
<dbReference type="OrthoDB" id="5405319at2"/>
<accession>A0A0X1T0E6</accession>
<gene>
    <name evidence="1" type="ORF">AWM79_09500</name>
</gene>
<sequence length="239" mass="27623">MAVEYVLHAKDVTEDRFEYFWQQKGEWVEEPNQRRGGESGVQRVVGASGRLLYVKRQVGHTYRSLLHPFGRPTVLRELAALKSLRMLDVAVPELVFCGARREGEGAWQALLVTAALDGFLEIENWYAEGGRERHGEVLHDRVLQELASTLARMHRGRWQHGCLYFKHVFVRVSGEGESATVEVALLDLEKARQRLSRRLAADHDMRQLRRHSSWNETDWNKLSYFYDMAFGSTIKGLQR</sequence>
<keyword evidence="2" id="KW-1185">Reference proteome</keyword>
<reference evidence="1 2" key="1">
    <citation type="submission" date="2016-01" db="EMBL/GenBank/DDBJ databases">
        <authorList>
            <person name="McClelland M."/>
            <person name="Jain A."/>
            <person name="Saraogi P."/>
            <person name="Mendelson R."/>
            <person name="Westerman R."/>
            <person name="SanMiguel P."/>
            <person name="Csonka L."/>
        </authorList>
    </citation>
    <scope>NUCLEOTIDE SEQUENCE [LARGE SCALE GENOMIC DNA]</scope>
    <source>
        <strain evidence="1 2">NCPPB 2472</strain>
    </source>
</reference>
<dbReference type="Proteomes" id="UP000063229">
    <property type="component" value="Chromosome"/>
</dbReference>
<dbReference type="AlphaFoldDB" id="A0A0X1T0E6"/>
<dbReference type="SUPFAM" id="SSF56112">
    <property type="entry name" value="Protein kinase-like (PK-like)"/>
    <property type="match status" value="1"/>
</dbReference>
<organism evidence="1 2">
    <name type="scientific">Pseudomonas agarici</name>
    <dbReference type="NCBI Taxonomy" id="46677"/>
    <lineage>
        <taxon>Bacteria</taxon>
        <taxon>Pseudomonadati</taxon>
        <taxon>Pseudomonadota</taxon>
        <taxon>Gammaproteobacteria</taxon>
        <taxon>Pseudomonadales</taxon>
        <taxon>Pseudomonadaceae</taxon>
        <taxon>Pseudomonas</taxon>
    </lineage>
</organism>
<dbReference type="KEGG" id="pagb:AWM79_09500"/>
<dbReference type="InterPro" id="IPR027023">
    <property type="entry name" value="Put_LipoPS_kinase_InaA"/>
</dbReference>
<dbReference type="Pfam" id="PF06293">
    <property type="entry name" value="Kdo"/>
    <property type="match status" value="1"/>
</dbReference>
<dbReference type="EMBL" id="CP014135">
    <property type="protein sequence ID" value="AMB85520.1"/>
    <property type="molecule type" value="Genomic_DNA"/>
</dbReference>
<evidence type="ECO:0000313" key="2">
    <source>
        <dbReference type="Proteomes" id="UP000063229"/>
    </source>
</evidence>
<proteinExistence type="predicted"/>
<name>A0A0X1T0E6_PSEAA</name>